<dbReference type="PANTHER" id="PTHR43856:SF1">
    <property type="entry name" value="MITOCHONDRIAL CARDIOLIPIN HYDROLASE"/>
    <property type="match status" value="1"/>
</dbReference>
<evidence type="ECO:0000256" key="4">
    <source>
        <dbReference type="ARBA" id="ARBA00022801"/>
    </source>
</evidence>
<protein>
    <recommendedName>
        <fullName evidence="3">phospholipase D</fullName>
        <ecNumber evidence="3">3.1.4.4</ecNumber>
    </recommendedName>
</protein>
<dbReference type="InterPro" id="IPR025202">
    <property type="entry name" value="PLD-like_dom"/>
</dbReference>
<evidence type="ECO:0000259" key="7">
    <source>
        <dbReference type="PROSITE" id="PS50035"/>
    </source>
</evidence>
<evidence type="ECO:0000256" key="5">
    <source>
        <dbReference type="ARBA" id="ARBA00022963"/>
    </source>
</evidence>
<sequence>MIEKLVCHPAERRTAILDVIHGARRELVLSVFRCDDFKILDALAAAVHRGVHVRALLTPTAKHWDKRLHQLEVYLESMGAAVHRYSGARTKYHAKYIVADDGPALIASLNFTRKCFDKTCDFLIVIADEIMIAALRALFAMDCDSPDSGIPPGIPETLVVGPEWARPRFRELLGSARHRIRIIDHRLSDPEFVALLRERQAAGVSVQVLGAGDVAGLQSHGKLLLVDDETAVIGSISLSPPALNSRREVAAIIRDPANIATLHRFFDSHVTSGGTFNEWSAPPRVTVEDDDEDTD</sequence>
<dbReference type="Pfam" id="PF13091">
    <property type="entry name" value="PLDc_2"/>
    <property type="match status" value="2"/>
</dbReference>
<evidence type="ECO:0000256" key="2">
    <source>
        <dbReference type="ARBA" id="ARBA00008664"/>
    </source>
</evidence>
<dbReference type="STRING" id="234267.Acid_4037"/>
<feature type="domain" description="PLD phosphodiesterase" evidence="7">
    <location>
        <begin position="88"/>
        <end position="115"/>
    </location>
</feature>
<dbReference type="GO" id="GO:0016891">
    <property type="term" value="F:RNA endonuclease activity producing 5'-phosphomonoesters, hydrolytic mechanism"/>
    <property type="evidence" value="ECO:0007669"/>
    <property type="project" value="TreeGrafter"/>
</dbReference>
<dbReference type="OrthoDB" id="9762009at2"/>
<keyword evidence="5" id="KW-0442">Lipid degradation</keyword>
<evidence type="ECO:0000256" key="3">
    <source>
        <dbReference type="ARBA" id="ARBA00012027"/>
    </source>
</evidence>
<dbReference type="HOGENOM" id="CLU_051844_1_0_0"/>
<dbReference type="KEGG" id="sus:Acid_4037"/>
<dbReference type="EMBL" id="CP000473">
    <property type="protein sequence ID" value="ABJ85002.1"/>
    <property type="molecule type" value="Genomic_DNA"/>
</dbReference>
<gene>
    <name evidence="8" type="ordered locus">Acid_4037</name>
</gene>
<dbReference type="PANTHER" id="PTHR43856">
    <property type="entry name" value="CARDIOLIPIN HYDROLASE"/>
    <property type="match status" value="1"/>
</dbReference>
<dbReference type="AlphaFoldDB" id="Q01ZB3"/>
<dbReference type="GO" id="GO:0016042">
    <property type="term" value="P:lipid catabolic process"/>
    <property type="evidence" value="ECO:0007669"/>
    <property type="project" value="UniProtKB-KW"/>
</dbReference>
<dbReference type="EC" id="3.1.4.4" evidence="3"/>
<reference evidence="8" key="1">
    <citation type="submission" date="2006-10" db="EMBL/GenBank/DDBJ databases">
        <title>Complete sequence of Solibacter usitatus Ellin6076.</title>
        <authorList>
            <consortium name="US DOE Joint Genome Institute"/>
            <person name="Copeland A."/>
            <person name="Lucas S."/>
            <person name="Lapidus A."/>
            <person name="Barry K."/>
            <person name="Detter J.C."/>
            <person name="Glavina del Rio T."/>
            <person name="Hammon N."/>
            <person name="Israni S."/>
            <person name="Dalin E."/>
            <person name="Tice H."/>
            <person name="Pitluck S."/>
            <person name="Thompson L.S."/>
            <person name="Brettin T."/>
            <person name="Bruce D."/>
            <person name="Han C."/>
            <person name="Tapia R."/>
            <person name="Gilna P."/>
            <person name="Schmutz J."/>
            <person name="Larimer F."/>
            <person name="Land M."/>
            <person name="Hauser L."/>
            <person name="Kyrpides N."/>
            <person name="Mikhailova N."/>
            <person name="Janssen P.H."/>
            <person name="Kuske C.R."/>
            <person name="Richardson P."/>
        </authorList>
    </citation>
    <scope>NUCLEOTIDE SEQUENCE</scope>
    <source>
        <strain evidence="8">Ellin6076</strain>
    </source>
</reference>
<comment type="similarity">
    <text evidence="2">Belongs to the phospholipase D family.</text>
</comment>
<evidence type="ECO:0000256" key="6">
    <source>
        <dbReference type="ARBA" id="ARBA00023098"/>
    </source>
</evidence>
<dbReference type="PROSITE" id="PS50035">
    <property type="entry name" value="PLD"/>
    <property type="match status" value="2"/>
</dbReference>
<dbReference type="InterPro" id="IPR001736">
    <property type="entry name" value="PLipase_D/transphosphatidylase"/>
</dbReference>
<comment type="catalytic activity">
    <reaction evidence="1">
        <text>a 1,2-diacyl-sn-glycero-3-phosphocholine + H2O = a 1,2-diacyl-sn-glycero-3-phosphate + choline + H(+)</text>
        <dbReference type="Rhea" id="RHEA:14445"/>
        <dbReference type="ChEBI" id="CHEBI:15354"/>
        <dbReference type="ChEBI" id="CHEBI:15377"/>
        <dbReference type="ChEBI" id="CHEBI:15378"/>
        <dbReference type="ChEBI" id="CHEBI:57643"/>
        <dbReference type="ChEBI" id="CHEBI:58608"/>
        <dbReference type="EC" id="3.1.4.4"/>
    </reaction>
</comment>
<keyword evidence="4" id="KW-0378">Hydrolase</keyword>
<organism evidence="8">
    <name type="scientific">Solibacter usitatus (strain Ellin6076)</name>
    <dbReference type="NCBI Taxonomy" id="234267"/>
    <lineage>
        <taxon>Bacteria</taxon>
        <taxon>Pseudomonadati</taxon>
        <taxon>Acidobacteriota</taxon>
        <taxon>Terriglobia</taxon>
        <taxon>Bryobacterales</taxon>
        <taxon>Solibacteraceae</taxon>
        <taxon>Candidatus Solibacter</taxon>
    </lineage>
</organism>
<name>Q01ZB3_SOLUE</name>
<dbReference type="SUPFAM" id="SSF56024">
    <property type="entry name" value="Phospholipase D/nuclease"/>
    <property type="match status" value="2"/>
</dbReference>
<proteinExistence type="inferred from homology"/>
<keyword evidence="6" id="KW-0443">Lipid metabolism</keyword>
<dbReference type="eggNOG" id="COG1502">
    <property type="taxonomic scope" value="Bacteria"/>
</dbReference>
<dbReference type="InterPro" id="IPR051406">
    <property type="entry name" value="PLD_domain"/>
</dbReference>
<dbReference type="GO" id="GO:0004630">
    <property type="term" value="F:phospholipase D activity"/>
    <property type="evidence" value="ECO:0007669"/>
    <property type="project" value="UniProtKB-EC"/>
</dbReference>
<accession>Q01ZB3</accession>
<evidence type="ECO:0000313" key="8">
    <source>
        <dbReference type="EMBL" id="ABJ85002.1"/>
    </source>
</evidence>
<dbReference type="GO" id="GO:0006793">
    <property type="term" value="P:phosphorus metabolic process"/>
    <property type="evidence" value="ECO:0007669"/>
    <property type="project" value="UniProtKB-ARBA"/>
</dbReference>
<feature type="domain" description="PLD phosphodiesterase" evidence="7">
    <location>
        <begin position="215"/>
        <end position="242"/>
    </location>
</feature>
<dbReference type="CDD" id="cd09127">
    <property type="entry name" value="PLDc_unchar1_1"/>
    <property type="match status" value="1"/>
</dbReference>
<dbReference type="Gene3D" id="3.30.870.10">
    <property type="entry name" value="Endonuclease Chain A"/>
    <property type="match status" value="2"/>
</dbReference>
<evidence type="ECO:0000256" key="1">
    <source>
        <dbReference type="ARBA" id="ARBA00000798"/>
    </source>
</evidence>
<dbReference type="InParanoid" id="Q01ZB3"/>